<accession>A0A2V1JZG9</accession>
<comment type="caution">
    <text evidence="1">The sequence shown here is derived from an EMBL/GenBank/DDBJ whole genome shotgun (WGS) entry which is preliminary data.</text>
</comment>
<dbReference type="AlphaFoldDB" id="A0A2V1JZG9"/>
<keyword evidence="2" id="KW-1185">Reference proteome</keyword>
<dbReference type="RefSeq" id="WP_109094523.1">
    <property type="nucleotide sequence ID" value="NZ_JBQDDV010000053.1"/>
</dbReference>
<organism evidence="1 2">
    <name type="scientific">Ancrocorticia populi</name>
    <dbReference type="NCBI Taxonomy" id="2175228"/>
    <lineage>
        <taxon>Bacteria</taxon>
        <taxon>Bacillati</taxon>
        <taxon>Actinomycetota</taxon>
        <taxon>Actinomycetes</taxon>
        <taxon>Actinomycetales</taxon>
        <taxon>Actinomycetaceae</taxon>
        <taxon>Ancrocorticia</taxon>
    </lineage>
</organism>
<dbReference type="EMBL" id="QETB01000007">
    <property type="protein sequence ID" value="PWF24414.1"/>
    <property type="molecule type" value="Genomic_DNA"/>
</dbReference>
<proteinExistence type="predicted"/>
<evidence type="ECO:0000313" key="1">
    <source>
        <dbReference type="EMBL" id="PWF24414.1"/>
    </source>
</evidence>
<evidence type="ECO:0000313" key="2">
    <source>
        <dbReference type="Proteomes" id="UP000245283"/>
    </source>
</evidence>
<gene>
    <name evidence="1" type="ORF">DD236_11390</name>
</gene>
<dbReference type="OrthoDB" id="9991590at2"/>
<reference evidence="2" key="1">
    <citation type="submission" date="2018-05" db="EMBL/GenBank/DDBJ databases">
        <authorList>
            <person name="Li Y."/>
        </authorList>
    </citation>
    <scope>NUCLEOTIDE SEQUENCE [LARGE SCALE GENOMIC DNA]</scope>
    <source>
        <strain evidence="2">sk1b4</strain>
    </source>
</reference>
<sequence length="201" mass="22614">MNRTETRWELFETPEVASLDSTAAEPIGLLYRRWNETELVTEVIFAHPEPHRISSVITLEGKRWTTSRFVEDGTDPVIINAEDLIEEEDAIPAYMEFFLLQDAAQLEDSDHTISYHVITPSDPHGIAEDASMWQPEAGTWEIETNGDLASTHWVEEGQIVRSDWQGVVSRPVSPDEAVRTLKGIIDDDELSSLLAHETAGD</sequence>
<name>A0A2V1JZG9_9ACTO</name>
<dbReference type="Proteomes" id="UP000245283">
    <property type="component" value="Unassembled WGS sequence"/>
</dbReference>
<protein>
    <submittedName>
        <fullName evidence="1">Uncharacterized protein</fullName>
    </submittedName>
</protein>